<dbReference type="AlphaFoldDB" id="A0A4V1ERW5"/>
<feature type="domain" description="AMP-binding enzyme C-terminal" evidence="6">
    <location>
        <begin position="473"/>
        <end position="551"/>
    </location>
</feature>
<proteinExistence type="inferred from homology"/>
<comment type="similarity">
    <text evidence="1">Belongs to the ATP-dependent AMP-binding enzyme family.</text>
</comment>
<dbReference type="KEGG" id="dax:FDQ92_13300"/>
<dbReference type="PANTHER" id="PTHR43605">
    <property type="entry name" value="ACYL-COENZYME A SYNTHETASE"/>
    <property type="match status" value="1"/>
</dbReference>
<name>A0A4V1ERW5_9BACT</name>
<keyword evidence="3" id="KW-0547">Nucleotide-binding</keyword>
<gene>
    <name evidence="7" type="ORF">FDQ92_13300</name>
</gene>
<evidence type="ECO:0000313" key="7">
    <source>
        <dbReference type="EMBL" id="QCQ23061.1"/>
    </source>
</evidence>
<evidence type="ECO:0000313" key="8">
    <source>
        <dbReference type="Proteomes" id="UP000298602"/>
    </source>
</evidence>
<dbReference type="EMBL" id="CP040098">
    <property type="protein sequence ID" value="QCQ23061.1"/>
    <property type="molecule type" value="Genomic_DNA"/>
</dbReference>
<dbReference type="GO" id="GO:0004321">
    <property type="term" value="F:fatty-acyl-CoA synthase activity"/>
    <property type="evidence" value="ECO:0007669"/>
    <property type="project" value="TreeGrafter"/>
</dbReference>
<dbReference type="InterPro" id="IPR025110">
    <property type="entry name" value="AMP-bd_C"/>
</dbReference>
<dbReference type="GO" id="GO:0015645">
    <property type="term" value="F:fatty acid ligase activity"/>
    <property type="evidence" value="ECO:0007669"/>
    <property type="project" value="TreeGrafter"/>
</dbReference>
<sequence>MTLQSYFKEIMNINRMEDNEQKAEASRSLFTKLNHAPMPDRFNWSEEIFEGIHVKERGGQAALLWVNIDTGEERRYTYSEFADKGNQLLNFLRKHGIRKGGSVYMMIPAFPEIWFGSFATIKGGMVSVPTAMTMTVRELEYRFKTFAPQAVLADKDSAPLIDEALNNVGATPKVKIIIGEREGWKSYNEVEKESKTAEAEKTKPGDITLCFFTSGTTGMAKRVAHTAVSYPVGHLSTANIIGIKPGDIHNNLSQPGWAKWAWSCLFAPLDVGATTAGFYYPARLDVEKYLGALDRYKVNTFCAPPTAWRAFILADLGKFKFEALRESVSAGEPLNPEIIHTWQRFTGTQIRDYYGQTESTGMIGNPPWNKGKIVPGSFGQPHFLYDIALVDDEGQEITKPDEVGHIAVRLDRWRAIGLFTEYMESPELMKGAFRGNYYYTGDRASFNDKGYWWFVGRADDVIKSSDYRVGPFEVESALLEHAAVAEAAVVGSPDPKRWQLVKAFVILKPGYEPSPDLACDIFKHCMKVLAKFKIPRIIEFVPEVPKTLSGKIRRVELRQNEITKKEKGERGQHEYFFQDFPQLKS</sequence>
<dbReference type="OrthoDB" id="9801302at2"/>
<dbReference type="GO" id="GO:0016405">
    <property type="term" value="F:CoA-ligase activity"/>
    <property type="evidence" value="ECO:0007669"/>
    <property type="project" value="UniProtKB-ARBA"/>
</dbReference>
<dbReference type="InterPro" id="IPR051087">
    <property type="entry name" value="Mitochondrial_ACSM"/>
</dbReference>
<dbReference type="PANTHER" id="PTHR43605:SF10">
    <property type="entry name" value="ACYL-COA SYNTHETASE MEDIUM CHAIN FAMILY MEMBER 3"/>
    <property type="match status" value="1"/>
</dbReference>
<evidence type="ECO:0000256" key="1">
    <source>
        <dbReference type="ARBA" id="ARBA00006432"/>
    </source>
</evidence>
<keyword evidence="2" id="KW-0436">Ligase</keyword>
<dbReference type="Gene3D" id="3.40.50.12780">
    <property type="entry name" value="N-terminal domain of ligase-like"/>
    <property type="match status" value="1"/>
</dbReference>
<dbReference type="GO" id="GO:0006637">
    <property type="term" value="P:acyl-CoA metabolic process"/>
    <property type="evidence" value="ECO:0007669"/>
    <property type="project" value="TreeGrafter"/>
</dbReference>
<dbReference type="Proteomes" id="UP000298602">
    <property type="component" value="Chromosome"/>
</dbReference>
<dbReference type="InterPro" id="IPR045851">
    <property type="entry name" value="AMP-bd_C_sf"/>
</dbReference>
<dbReference type="Pfam" id="PF00501">
    <property type="entry name" value="AMP-binding"/>
    <property type="match status" value="1"/>
</dbReference>
<dbReference type="InterPro" id="IPR042099">
    <property type="entry name" value="ANL_N_sf"/>
</dbReference>
<dbReference type="SUPFAM" id="SSF56801">
    <property type="entry name" value="Acetyl-CoA synthetase-like"/>
    <property type="match status" value="1"/>
</dbReference>
<protein>
    <submittedName>
        <fullName evidence="7">Acetyl-CoA synthetase</fullName>
    </submittedName>
</protein>
<feature type="domain" description="AMP-dependent synthetase/ligase" evidence="5">
    <location>
        <begin position="55"/>
        <end position="409"/>
    </location>
</feature>
<evidence type="ECO:0000256" key="4">
    <source>
        <dbReference type="ARBA" id="ARBA00022840"/>
    </source>
</evidence>
<dbReference type="Gene3D" id="3.30.300.30">
    <property type="match status" value="1"/>
</dbReference>
<evidence type="ECO:0000259" key="5">
    <source>
        <dbReference type="Pfam" id="PF00501"/>
    </source>
</evidence>
<dbReference type="GO" id="GO:0005524">
    <property type="term" value="F:ATP binding"/>
    <property type="evidence" value="ECO:0007669"/>
    <property type="project" value="UniProtKB-KW"/>
</dbReference>
<dbReference type="InterPro" id="IPR000873">
    <property type="entry name" value="AMP-dep_synth/lig_dom"/>
</dbReference>
<dbReference type="FunFam" id="3.30.300.30:FF:000005">
    <property type="entry name" value="Acyl-coenzyme A synthetase ACSM5, mitochondrial"/>
    <property type="match status" value="1"/>
</dbReference>
<reference evidence="7 8" key="1">
    <citation type="submission" date="2019-05" db="EMBL/GenBank/DDBJ databases">
        <title>The Complete Genome Sequence of the n-alkane-degrading Desulfoglaeba alkanexedens ALDC reveals multiple alkylsuccinate synthase gene clusters.</title>
        <authorList>
            <person name="Callaghan A.V."/>
            <person name="Davidova I.A."/>
            <person name="Duncan K.E."/>
            <person name="Morris B."/>
            <person name="McInerney M.J."/>
        </authorList>
    </citation>
    <scope>NUCLEOTIDE SEQUENCE [LARGE SCALE GENOMIC DNA]</scope>
    <source>
        <strain evidence="7 8">ALDC</strain>
    </source>
</reference>
<evidence type="ECO:0000256" key="2">
    <source>
        <dbReference type="ARBA" id="ARBA00022598"/>
    </source>
</evidence>
<evidence type="ECO:0000256" key="3">
    <source>
        <dbReference type="ARBA" id="ARBA00022741"/>
    </source>
</evidence>
<accession>A0A4V1ERW5</accession>
<dbReference type="RefSeq" id="WP_137425341.1">
    <property type="nucleotide sequence ID" value="NZ_CP040098.1"/>
</dbReference>
<evidence type="ECO:0000259" key="6">
    <source>
        <dbReference type="Pfam" id="PF13193"/>
    </source>
</evidence>
<organism evidence="7 8">
    <name type="scientific">Desulfoglaeba alkanexedens ALDC</name>
    <dbReference type="NCBI Taxonomy" id="980445"/>
    <lineage>
        <taxon>Bacteria</taxon>
        <taxon>Pseudomonadati</taxon>
        <taxon>Thermodesulfobacteriota</taxon>
        <taxon>Syntrophobacteria</taxon>
        <taxon>Syntrophobacterales</taxon>
        <taxon>Syntrophobacteraceae</taxon>
        <taxon>Desulfoglaeba</taxon>
    </lineage>
</organism>
<keyword evidence="4" id="KW-0067">ATP-binding</keyword>
<dbReference type="GO" id="GO:0006633">
    <property type="term" value="P:fatty acid biosynthetic process"/>
    <property type="evidence" value="ECO:0007669"/>
    <property type="project" value="TreeGrafter"/>
</dbReference>
<keyword evidence="8" id="KW-1185">Reference proteome</keyword>
<dbReference type="Pfam" id="PF13193">
    <property type="entry name" value="AMP-binding_C"/>
    <property type="match status" value="1"/>
</dbReference>
<reference evidence="7 8" key="2">
    <citation type="submission" date="2019-05" db="EMBL/GenBank/DDBJ databases">
        <authorList>
            <person name="Suflita J.M."/>
            <person name="Marks C.R."/>
        </authorList>
    </citation>
    <scope>NUCLEOTIDE SEQUENCE [LARGE SCALE GENOMIC DNA]</scope>
    <source>
        <strain evidence="7 8">ALDC</strain>
    </source>
</reference>